<evidence type="ECO:0000313" key="1">
    <source>
        <dbReference type="EMBL" id="KAJ0014945.1"/>
    </source>
</evidence>
<organism evidence="1 2">
    <name type="scientific">Pistacia integerrima</name>
    <dbReference type="NCBI Taxonomy" id="434235"/>
    <lineage>
        <taxon>Eukaryota</taxon>
        <taxon>Viridiplantae</taxon>
        <taxon>Streptophyta</taxon>
        <taxon>Embryophyta</taxon>
        <taxon>Tracheophyta</taxon>
        <taxon>Spermatophyta</taxon>
        <taxon>Magnoliopsida</taxon>
        <taxon>eudicotyledons</taxon>
        <taxon>Gunneridae</taxon>
        <taxon>Pentapetalae</taxon>
        <taxon>rosids</taxon>
        <taxon>malvids</taxon>
        <taxon>Sapindales</taxon>
        <taxon>Anacardiaceae</taxon>
        <taxon>Pistacia</taxon>
    </lineage>
</organism>
<name>A0ACC0XEU5_9ROSI</name>
<gene>
    <name evidence="1" type="ORF">Pint_19783</name>
</gene>
<accession>A0ACC0XEU5</accession>
<comment type="caution">
    <text evidence="1">The sequence shown here is derived from an EMBL/GenBank/DDBJ whole genome shotgun (WGS) entry which is preliminary data.</text>
</comment>
<reference evidence="2" key="1">
    <citation type="journal article" date="2023" name="G3 (Bethesda)">
        <title>Genome assembly and association tests identify interacting loci associated with vigor, precocity, and sex in interspecific pistachio rootstocks.</title>
        <authorList>
            <person name="Palmer W."/>
            <person name="Jacygrad E."/>
            <person name="Sagayaradj S."/>
            <person name="Cavanaugh K."/>
            <person name="Han R."/>
            <person name="Bertier L."/>
            <person name="Beede B."/>
            <person name="Kafkas S."/>
            <person name="Golino D."/>
            <person name="Preece J."/>
            <person name="Michelmore R."/>
        </authorList>
    </citation>
    <scope>NUCLEOTIDE SEQUENCE [LARGE SCALE GENOMIC DNA]</scope>
</reference>
<sequence>MEKKIAIIGVVLVVFLLFSVALFGHVDFPSQHQVLDYIQSYAHHFDLLKHIKFNTKVVGIEYEGASDEEIGSWSSWNGIYQVDFVILWGGFDDVPNMRIPSKQGSEAFHGKVIHSMEYVAMDYKSLLSL</sequence>
<protein>
    <submittedName>
        <fullName evidence="1">Uncharacterized protein</fullName>
    </submittedName>
</protein>
<proteinExistence type="predicted"/>
<evidence type="ECO:0000313" key="2">
    <source>
        <dbReference type="Proteomes" id="UP001163603"/>
    </source>
</evidence>
<dbReference type="EMBL" id="CM047748">
    <property type="protein sequence ID" value="KAJ0014945.1"/>
    <property type="molecule type" value="Genomic_DNA"/>
</dbReference>
<keyword evidence="2" id="KW-1185">Reference proteome</keyword>
<dbReference type="Proteomes" id="UP001163603">
    <property type="component" value="Chromosome 13"/>
</dbReference>